<reference evidence="2 3" key="1">
    <citation type="journal article" date="2018" name="Environ. Microbiol.">
        <title>Genomes of ubiquitous marine and hypersaline Hydrogenovibrio, Thiomicrorhabdus and Thiomicrospira spp. encode a diversity of mechanisms to sustain chemolithoautotrophy in heterogeneous environments.</title>
        <authorList>
            <person name="Scott K.M."/>
            <person name="Williams J."/>
            <person name="Porter C.M.B."/>
            <person name="Russel S."/>
            <person name="Harmer T.L."/>
            <person name="Paul J.H."/>
            <person name="Antonen K.M."/>
            <person name="Bridges M.K."/>
            <person name="Camper G.J."/>
            <person name="Campla C.K."/>
            <person name="Casella L.G."/>
            <person name="Chase E."/>
            <person name="Conrad J.W."/>
            <person name="Cruz M.C."/>
            <person name="Dunlap D.S."/>
            <person name="Duran L."/>
            <person name="Fahsbender E.M."/>
            <person name="Goldsmith D.B."/>
            <person name="Keeley R.F."/>
            <person name="Kondoff M.R."/>
            <person name="Kussy B.I."/>
            <person name="Lane M.K."/>
            <person name="Lawler S."/>
            <person name="Leigh B.A."/>
            <person name="Lewis C."/>
            <person name="Lostal L.M."/>
            <person name="Marking D."/>
            <person name="Mancera P.A."/>
            <person name="McClenthan E.C."/>
            <person name="McIntyre E.A."/>
            <person name="Mine J.A."/>
            <person name="Modi S."/>
            <person name="Moore B.D."/>
            <person name="Morgan W.A."/>
            <person name="Nelson K.M."/>
            <person name="Nguyen K.N."/>
            <person name="Ogburn N."/>
            <person name="Parrino D.G."/>
            <person name="Pedapudi A.D."/>
            <person name="Pelham R.P."/>
            <person name="Preece A.M."/>
            <person name="Rampersad E.A."/>
            <person name="Richardson J.C."/>
            <person name="Rodgers C.M."/>
            <person name="Schaffer B.L."/>
            <person name="Sheridan N.E."/>
            <person name="Solone M.R."/>
            <person name="Staley Z.R."/>
            <person name="Tabuchi M."/>
            <person name="Waide R.J."/>
            <person name="Wanjugi P.W."/>
            <person name="Young S."/>
            <person name="Clum A."/>
            <person name="Daum C."/>
            <person name="Huntemann M."/>
            <person name="Ivanova N."/>
            <person name="Kyrpides N."/>
            <person name="Mikhailova N."/>
            <person name="Palaniappan K."/>
            <person name="Pillay M."/>
            <person name="Reddy T.B.K."/>
            <person name="Shapiro N."/>
            <person name="Stamatis D."/>
            <person name="Varghese N."/>
            <person name="Woyke T."/>
            <person name="Boden R."/>
            <person name="Freyermuth S.K."/>
            <person name="Kerfeld C.A."/>
        </authorList>
    </citation>
    <scope>NUCLEOTIDE SEQUENCE [LARGE SCALE GENOMIC DNA]</scope>
    <source>
        <strain evidence="2 3">JR-2</strain>
    </source>
</reference>
<protein>
    <submittedName>
        <fullName evidence="2">Uncharacterized protein</fullName>
    </submittedName>
</protein>
<proteinExistence type="predicted"/>
<feature type="region of interest" description="Disordered" evidence="1">
    <location>
        <begin position="177"/>
        <end position="207"/>
    </location>
</feature>
<dbReference type="Proteomes" id="UP000285478">
    <property type="component" value="Chromosome"/>
</dbReference>
<sequence>MNKMEISPALRYFFKKLERKSEELRQVHLLEKDLKKTVPFDEVERFARSIMTQNIFIYTVGVNGKRESTILTKAMFSINKVVRIYYSTSFDESQQGFLRLSPDVDQQLILVERLHGFRPKPELLYASKDECHVIRFFVNWLLRRIDWDKTKIDNLDLYKRFVDIERKELEEAIAAEEAEREHHELQRTLDKHFGSNNKHKMPSRLRQ</sequence>
<feature type="compositionally biased region" description="Basic and acidic residues" evidence="1">
    <location>
        <begin position="177"/>
        <end position="193"/>
    </location>
</feature>
<dbReference type="EMBL" id="CP035033">
    <property type="protein sequence ID" value="QAB14560.1"/>
    <property type="molecule type" value="Genomic_DNA"/>
</dbReference>
<evidence type="ECO:0000256" key="1">
    <source>
        <dbReference type="SAM" id="MobiDB-lite"/>
    </source>
</evidence>
<evidence type="ECO:0000313" key="3">
    <source>
        <dbReference type="Proteomes" id="UP000285478"/>
    </source>
</evidence>
<name>A0A451G4Z3_9GAMM</name>
<feature type="compositionally biased region" description="Basic residues" evidence="1">
    <location>
        <begin position="197"/>
        <end position="207"/>
    </location>
</feature>
<dbReference type="AlphaFoldDB" id="A0A451G4Z3"/>
<evidence type="ECO:0000313" key="2">
    <source>
        <dbReference type="EMBL" id="QAB14560.1"/>
    </source>
</evidence>
<dbReference type="KEGG" id="htr:EPV75_02190"/>
<gene>
    <name evidence="2" type="ORF">EPV75_02190</name>
</gene>
<accession>A0A451G4Z3</accession>
<organism evidence="2 3">
    <name type="scientific">Hydrogenovibrio thermophilus</name>
    <dbReference type="NCBI Taxonomy" id="265883"/>
    <lineage>
        <taxon>Bacteria</taxon>
        <taxon>Pseudomonadati</taxon>
        <taxon>Pseudomonadota</taxon>
        <taxon>Gammaproteobacteria</taxon>
        <taxon>Thiotrichales</taxon>
        <taxon>Piscirickettsiaceae</taxon>
        <taxon>Hydrogenovibrio</taxon>
    </lineage>
</organism>
<keyword evidence="3" id="KW-1185">Reference proteome</keyword>